<organism evidence="6 7">
    <name type="scientific">Linnemannia hyalina</name>
    <dbReference type="NCBI Taxonomy" id="64524"/>
    <lineage>
        <taxon>Eukaryota</taxon>
        <taxon>Fungi</taxon>
        <taxon>Fungi incertae sedis</taxon>
        <taxon>Mucoromycota</taxon>
        <taxon>Mortierellomycotina</taxon>
        <taxon>Mortierellomycetes</taxon>
        <taxon>Mortierellales</taxon>
        <taxon>Mortierellaceae</taxon>
        <taxon>Linnemannia</taxon>
    </lineage>
</organism>
<evidence type="ECO:0000256" key="3">
    <source>
        <dbReference type="ARBA" id="ARBA00022490"/>
    </source>
</evidence>
<keyword evidence="7" id="KW-1185">Reference proteome</keyword>
<evidence type="ECO:0000256" key="4">
    <source>
        <dbReference type="ARBA" id="ARBA00023242"/>
    </source>
</evidence>
<comment type="caution">
    <text evidence="6">The sequence shown here is derived from an EMBL/GenBank/DDBJ whole genome shotgun (WGS) entry which is preliminary data.</text>
</comment>
<dbReference type="GO" id="GO:0005737">
    <property type="term" value="C:cytoplasm"/>
    <property type="evidence" value="ECO:0007669"/>
    <property type="project" value="UniProtKB-SubCell"/>
</dbReference>
<dbReference type="PROSITE" id="PS50096">
    <property type="entry name" value="IQ"/>
    <property type="match status" value="1"/>
</dbReference>
<dbReference type="GO" id="GO:0005634">
    <property type="term" value="C:nucleus"/>
    <property type="evidence" value="ECO:0007669"/>
    <property type="project" value="UniProtKB-SubCell"/>
</dbReference>
<dbReference type="OrthoDB" id="7344096at2759"/>
<dbReference type="Proteomes" id="UP000707451">
    <property type="component" value="Unassembled WGS sequence"/>
</dbReference>
<dbReference type="InterPro" id="IPR044159">
    <property type="entry name" value="IQM"/>
</dbReference>
<reference evidence="6" key="1">
    <citation type="submission" date="2021-06" db="EMBL/GenBank/DDBJ databases">
        <title>Genome Sequence of Mortierella hyaline Strain SCG-10, a Cold-Adapted, Nitrate-Reducing Fungus Isolated from Soil in Minnesota, USA.</title>
        <authorList>
            <person name="Aldossari N."/>
        </authorList>
    </citation>
    <scope>NUCLEOTIDE SEQUENCE</scope>
    <source>
        <strain evidence="6">SCG-10</strain>
    </source>
</reference>
<sequence>MMSTAPIIPAQEETPSKTEPSQTLAHSPTTSQPASNKNDHNPSHHHNQGKSEHDTEHDKVAVEPTVTLTAENKRCVFAKPASEREEKAATVIQSVYRGYHRIELIHKRDAIDHQAQEGSTQVSDDPNQSSSPLSPPCTPNDNKTRWAWRRVEFFGSRLGKGSNGVSAEEALVLVRLFTLALVPYKQLMSEAEKKLTEHWLEMSDKKHRYGSNLKVYHEFWLAQDTSQNFFYWLDNGDGKEVDIEERPRARLDEQRVHYLQEYERAQYAVNVIDGLFYYKQSGQLVHTLPTSVKADDDVDVSQILPDANEHDDEATRLEKKRIRNKSKFIYVTDPQGVLYIAQKVKGQFHHSSFLGGGTVCAAGGIVVNRGKLIKINPKSGHYRPGQRHFERLLSNLEAMGISLEGVKVSTGILEAEVDGDGNEPGREGSSDRLVMPLVKTDIVKNSK</sequence>
<accession>A0A9P8BM11</accession>
<evidence type="ECO:0000313" key="6">
    <source>
        <dbReference type="EMBL" id="KAG9061149.1"/>
    </source>
</evidence>
<evidence type="ECO:0000313" key="7">
    <source>
        <dbReference type="Proteomes" id="UP000707451"/>
    </source>
</evidence>
<feature type="compositionally biased region" description="Polar residues" evidence="5">
    <location>
        <begin position="116"/>
        <end position="132"/>
    </location>
</feature>
<comment type="subcellular location">
    <subcellularLocation>
        <location evidence="2">Cytoplasm</location>
    </subcellularLocation>
    <subcellularLocation>
        <location evidence="1">Nucleus</location>
    </subcellularLocation>
</comment>
<keyword evidence="3" id="KW-0963">Cytoplasm</keyword>
<dbReference type="AlphaFoldDB" id="A0A9P8BM11"/>
<evidence type="ECO:0008006" key="8">
    <source>
        <dbReference type="Google" id="ProtNLM"/>
    </source>
</evidence>
<name>A0A9P8BM11_9FUNG</name>
<evidence type="ECO:0000256" key="5">
    <source>
        <dbReference type="SAM" id="MobiDB-lite"/>
    </source>
</evidence>
<gene>
    <name evidence="6" type="ORF">KI688_007487</name>
</gene>
<proteinExistence type="predicted"/>
<feature type="region of interest" description="Disordered" evidence="5">
    <location>
        <begin position="1"/>
        <end position="57"/>
    </location>
</feature>
<dbReference type="PANTHER" id="PTHR31250:SF27">
    <property type="entry name" value="IQ DOMAIN-CONTAINING PROTEIN IQM5"/>
    <property type="match status" value="1"/>
</dbReference>
<dbReference type="PANTHER" id="PTHR31250">
    <property type="entry name" value="IQ DOMAIN-CONTAINING PROTEIN IQM3"/>
    <property type="match status" value="1"/>
</dbReference>
<feature type="region of interest" description="Disordered" evidence="5">
    <location>
        <begin position="114"/>
        <end position="143"/>
    </location>
</feature>
<dbReference type="EMBL" id="JAHRHY010000025">
    <property type="protein sequence ID" value="KAG9061149.1"/>
    <property type="molecule type" value="Genomic_DNA"/>
</dbReference>
<keyword evidence="4" id="KW-0539">Nucleus</keyword>
<feature type="compositionally biased region" description="Polar residues" evidence="5">
    <location>
        <begin position="17"/>
        <end position="36"/>
    </location>
</feature>
<protein>
    <recommendedName>
        <fullName evidence="8">IQ calmodulin-binding motif protein</fullName>
    </recommendedName>
</protein>
<dbReference type="CDD" id="cd23767">
    <property type="entry name" value="IQCD"/>
    <property type="match status" value="1"/>
</dbReference>
<evidence type="ECO:0000256" key="1">
    <source>
        <dbReference type="ARBA" id="ARBA00004123"/>
    </source>
</evidence>
<evidence type="ECO:0000256" key="2">
    <source>
        <dbReference type="ARBA" id="ARBA00004496"/>
    </source>
</evidence>